<gene>
    <name evidence="3" type="ORF">JFL43_02975</name>
</gene>
<feature type="signal peptide" evidence="2">
    <location>
        <begin position="1"/>
        <end position="21"/>
    </location>
</feature>
<name>A0ABS1H348_9BACL</name>
<reference evidence="3 4" key="1">
    <citation type="submission" date="2020-12" db="EMBL/GenBank/DDBJ databases">
        <title>YIM B01967 draft genome.</title>
        <authorList>
            <person name="Yan X."/>
        </authorList>
    </citation>
    <scope>NUCLEOTIDE SEQUENCE [LARGE SCALE GENOMIC DNA]</scope>
    <source>
        <strain evidence="3 4">YIM B01967</strain>
    </source>
</reference>
<keyword evidence="2" id="KW-0732">Signal</keyword>
<feature type="chain" id="PRO_5046935791" description="Lipoprotein" evidence="2">
    <location>
        <begin position="22"/>
        <end position="280"/>
    </location>
</feature>
<feature type="compositionally biased region" description="Polar residues" evidence="1">
    <location>
        <begin position="30"/>
        <end position="50"/>
    </location>
</feature>
<dbReference type="PROSITE" id="PS51257">
    <property type="entry name" value="PROKAR_LIPOPROTEIN"/>
    <property type="match status" value="1"/>
</dbReference>
<feature type="compositionally biased region" description="Basic and acidic residues" evidence="1">
    <location>
        <begin position="51"/>
        <end position="70"/>
    </location>
</feature>
<proteinExistence type="predicted"/>
<dbReference type="EMBL" id="JAEOAH010000003">
    <property type="protein sequence ID" value="MBK3493838.1"/>
    <property type="molecule type" value="Genomic_DNA"/>
</dbReference>
<keyword evidence="4" id="KW-1185">Reference proteome</keyword>
<evidence type="ECO:0000313" key="4">
    <source>
        <dbReference type="Proteomes" id="UP000618943"/>
    </source>
</evidence>
<accession>A0ABS1H348</accession>
<dbReference type="RefSeq" id="WP_200747861.1">
    <property type="nucleotide sequence ID" value="NZ_JAEOAH010000003.1"/>
</dbReference>
<evidence type="ECO:0000256" key="1">
    <source>
        <dbReference type="SAM" id="MobiDB-lite"/>
    </source>
</evidence>
<evidence type="ECO:0000313" key="3">
    <source>
        <dbReference type="EMBL" id="MBK3493838.1"/>
    </source>
</evidence>
<organism evidence="3 4">
    <name type="scientific">Viridibacillus soli</name>
    <dbReference type="NCBI Taxonomy" id="2798301"/>
    <lineage>
        <taxon>Bacteria</taxon>
        <taxon>Bacillati</taxon>
        <taxon>Bacillota</taxon>
        <taxon>Bacilli</taxon>
        <taxon>Bacillales</taxon>
        <taxon>Caryophanaceae</taxon>
        <taxon>Viridibacillus</taxon>
    </lineage>
</organism>
<evidence type="ECO:0000256" key="2">
    <source>
        <dbReference type="SAM" id="SignalP"/>
    </source>
</evidence>
<feature type="region of interest" description="Disordered" evidence="1">
    <location>
        <begin position="23"/>
        <end position="70"/>
    </location>
</feature>
<comment type="caution">
    <text evidence="3">The sequence shown here is derived from an EMBL/GenBank/DDBJ whole genome shotgun (WGS) entry which is preliminary data.</text>
</comment>
<sequence length="280" mass="31025">MKTVVRVLSPLLALSLLSACSSDSGEVKQNEQTSENNTQAEMNQTSNVNKDNIENNDQKGTSKNESERTNHILTQDEVLKVIKTQLKTNLSKILPSQLPLEKGKHLTATTKSAANHYEVVFFKSNESISINNKLLKKNKAVTVIARISVKKYDSLTEASEQVGFEDFSKLGGEAVDLGYGIKGYQDAGAGSIFTSWNEGRWALTARARTTDVKEGEKLAHEATEFLETHTLPIPKPNGLVHIDVEKLGNRIIWQKENIVYTIDQVKDPMVALEIATSFDH</sequence>
<dbReference type="Proteomes" id="UP000618943">
    <property type="component" value="Unassembled WGS sequence"/>
</dbReference>
<protein>
    <recommendedName>
        <fullName evidence="5">Lipoprotein</fullName>
    </recommendedName>
</protein>
<evidence type="ECO:0008006" key="5">
    <source>
        <dbReference type="Google" id="ProtNLM"/>
    </source>
</evidence>